<evidence type="ECO:0000256" key="6">
    <source>
        <dbReference type="SAM" id="Phobius"/>
    </source>
</evidence>
<evidence type="ECO:0000313" key="9">
    <source>
        <dbReference type="EMBL" id="ABX44016.1"/>
    </source>
</evidence>
<keyword evidence="6" id="KW-1133">Transmembrane helix</keyword>
<dbReference type="CDD" id="cd06225">
    <property type="entry name" value="HAMP"/>
    <property type="match status" value="1"/>
</dbReference>
<comment type="similarity">
    <text evidence="2">Belongs to the methyl-accepting chemotaxis (MCP) protein family.</text>
</comment>
<dbReference type="GO" id="GO:0016020">
    <property type="term" value="C:membrane"/>
    <property type="evidence" value="ECO:0007669"/>
    <property type="project" value="InterPro"/>
</dbReference>
<dbReference type="RefSeq" id="WP_012201664.1">
    <property type="nucleotide sequence ID" value="NC_010001.1"/>
</dbReference>
<dbReference type="Pfam" id="PF00015">
    <property type="entry name" value="MCPsignal"/>
    <property type="match status" value="1"/>
</dbReference>
<evidence type="ECO:0000256" key="2">
    <source>
        <dbReference type="ARBA" id="ARBA00029447"/>
    </source>
</evidence>
<dbReference type="OrthoDB" id="2029098at2"/>
<dbReference type="PROSITE" id="PS50885">
    <property type="entry name" value="HAMP"/>
    <property type="match status" value="1"/>
</dbReference>
<dbReference type="PANTHER" id="PTHR32089">
    <property type="entry name" value="METHYL-ACCEPTING CHEMOTAXIS PROTEIN MCPB"/>
    <property type="match status" value="1"/>
</dbReference>
<feature type="coiled-coil region" evidence="4">
    <location>
        <begin position="680"/>
        <end position="707"/>
    </location>
</feature>
<dbReference type="SMART" id="SM00283">
    <property type="entry name" value="MA"/>
    <property type="match status" value="1"/>
</dbReference>
<sequence length="762" mass="84282">MIEKSKKLFGNLRKTKKGNVDFDETMMEQMKQETKKKRKVKFKRNKDEEFQTEGTKKKQKFKNKELKKAIKEGIENDVDIVPRKVRNGKFFRVIASIRTQMLIGFTVPILFVIIVGAISYIKASNGLVSGFEDSATKTIGMAVNYIDVGMSTLESEAFVQSQNDNITSYIFSSKNEEQIKLYELTQAIYAQLTAAQVANEFIQDIHIIPKDHAKVLSTKTRGVIGFSDAMKDTDAASMTESKNQAAWVGSHAMVDDELKTSYNNYACTFIRQFKSKNGYIVIDLSKKKVVQLLQDIELAEGSYISFVMDDGREISAISDTIAFSDTTYYKEGMANNEGNYNTYVKVDKKDYLFMMAKSSSKGFSICALVPKASVMKSASDIKGVTVSVVAIAILVAAFVGGLISIMIGKSIHRISKKLIKVSEGDLTIDMDIHTSNEFGMLAGNVKEMVNNTRDLIHKVVQVTNLVTEATKSLSATSRDMTDSSEHITTAINEIDIGIAQQAEEAQLCCNQMDELSNKMGIVNNNVNEIQTLADQTQVMIQNGITTMTLLTKQSQTTNEITQQVMTDIKALQKQSASIEQFIGIINDIASQTNLLSLNASIEAARAGDAGRGFAVVAEEIRKLAEGSVNAAQEIQKVVVDIKTKTESTVQTAQKAETEVTSQVKSVETTREAFHSMSECVDSLLTNLKEVIENVENMNEDRQKTLDSIESISAVYEETAASSSIVNNTAQMQLGLSKTLVEGTQELELRTEELKDAMRKFTV</sequence>
<evidence type="ECO:0000259" key="7">
    <source>
        <dbReference type="PROSITE" id="PS50111"/>
    </source>
</evidence>
<evidence type="ECO:0000256" key="1">
    <source>
        <dbReference type="ARBA" id="ARBA00023224"/>
    </source>
</evidence>
<dbReference type="STRING" id="357809.Cphy_3669"/>
<keyword evidence="4" id="KW-0175">Coiled coil</keyword>
<dbReference type="SMART" id="SM00304">
    <property type="entry name" value="HAMP"/>
    <property type="match status" value="1"/>
</dbReference>
<dbReference type="Gene3D" id="1.10.287.950">
    <property type="entry name" value="Methyl-accepting chemotaxis protein"/>
    <property type="match status" value="1"/>
</dbReference>
<feature type="region of interest" description="Disordered" evidence="5">
    <location>
        <begin position="32"/>
        <end position="55"/>
    </location>
</feature>
<dbReference type="HOGENOM" id="CLU_000445_107_19_9"/>
<dbReference type="Proteomes" id="UP000000370">
    <property type="component" value="Chromosome"/>
</dbReference>
<keyword evidence="6" id="KW-0472">Membrane</keyword>
<reference evidence="10" key="1">
    <citation type="submission" date="2007-11" db="EMBL/GenBank/DDBJ databases">
        <title>Complete genome sequence of Clostridium phytofermentans ISDg.</title>
        <authorList>
            <person name="Leschine S.B."/>
            <person name="Warnick T.A."/>
            <person name="Blanchard J.L."/>
            <person name="Schnell D.J."/>
            <person name="Petit E.L."/>
            <person name="LaTouf W.G."/>
            <person name="Copeland A."/>
            <person name="Lucas S."/>
            <person name="Lapidus A."/>
            <person name="Barry K."/>
            <person name="Glavina del Rio T."/>
            <person name="Dalin E."/>
            <person name="Tice H."/>
            <person name="Pitluck S."/>
            <person name="Kiss H."/>
            <person name="Brettin T."/>
            <person name="Bruce D."/>
            <person name="Detter J.C."/>
            <person name="Han C."/>
            <person name="Kuske C."/>
            <person name="Schmutz J."/>
            <person name="Larimer F."/>
            <person name="Land M."/>
            <person name="Hauser L."/>
            <person name="Kyrpides N."/>
            <person name="Kim E.A."/>
            <person name="Richardson P."/>
        </authorList>
    </citation>
    <scope>NUCLEOTIDE SEQUENCE [LARGE SCALE GENOMIC DNA]</scope>
    <source>
        <strain evidence="10">ATCC 700394 / DSM 18823 / ISDg</strain>
    </source>
</reference>
<feature type="domain" description="HAMP" evidence="8">
    <location>
        <begin position="405"/>
        <end position="457"/>
    </location>
</feature>
<evidence type="ECO:0000256" key="5">
    <source>
        <dbReference type="SAM" id="MobiDB-lite"/>
    </source>
</evidence>
<dbReference type="KEGG" id="cpy:Cphy_3669"/>
<dbReference type="PANTHER" id="PTHR32089:SF112">
    <property type="entry name" value="LYSOZYME-LIKE PROTEIN-RELATED"/>
    <property type="match status" value="1"/>
</dbReference>
<dbReference type="Gene3D" id="6.10.340.10">
    <property type="match status" value="1"/>
</dbReference>
<evidence type="ECO:0000313" key="10">
    <source>
        <dbReference type="Proteomes" id="UP000000370"/>
    </source>
</evidence>
<evidence type="ECO:0000256" key="4">
    <source>
        <dbReference type="SAM" id="Coils"/>
    </source>
</evidence>
<keyword evidence="6" id="KW-0812">Transmembrane</keyword>
<dbReference type="InterPro" id="IPR004089">
    <property type="entry name" value="MCPsignal_dom"/>
</dbReference>
<name>A9KJJ6_LACP7</name>
<dbReference type="eggNOG" id="COG0840">
    <property type="taxonomic scope" value="Bacteria"/>
</dbReference>
<dbReference type="SUPFAM" id="SSF58104">
    <property type="entry name" value="Methyl-accepting chemotaxis protein (MCP) signaling domain"/>
    <property type="match status" value="1"/>
</dbReference>
<organism evidence="9 10">
    <name type="scientific">Lachnoclostridium phytofermentans (strain ATCC 700394 / DSM 18823 / ISDg)</name>
    <name type="common">Clostridium phytofermentans</name>
    <dbReference type="NCBI Taxonomy" id="357809"/>
    <lineage>
        <taxon>Bacteria</taxon>
        <taxon>Bacillati</taxon>
        <taxon>Bacillota</taxon>
        <taxon>Clostridia</taxon>
        <taxon>Lachnospirales</taxon>
        <taxon>Lachnospiraceae</taxon>
    </lineage>
</organism>
<keyword evidence="10" id="KW-1185">Reference proteome</keyword>
<proteinExistence type="inferred from homology"/>
<feature type="transmembrane region" description="Helical" evidence="6">
    <location>
        <begin position="101"/>
        <end position="121"/>
    </location>
</feature>
<dbReference type="EMBL" id="CP000885">
    <property type="protein sequence ID" value="ABX44016.1"/>
    <property type="molecule type" value="Genomic_DNA"/>
</dbReference>
<evidence type="ECO:0000259" key="8">
    <source>
        <dbReference type="PROSITE" id="PS50885"/>
    </source>
</evidence>
<accession>A9KJJ6</accession>
<protein>
    <submittedName>
        <fullName evidence="9">Methyl-accepting chemotaxis sensory transducer</fullName>
    </submittedName>
</protein>
<feature type="transmembrane region" description="Helical" evidence="6">
    <location>
        <begin position="384"/>
        <end position="407"/>
    </location>
</feature>
<dbReference type="InterPro" id="IPR003660">
    <property type="entry name" value="HAMP_dom"/>
</dbReference>
<keyword evidence="1 3" id="KW-0807">Transducer</keyword>
<dbReference type="AlphaFoldDB" id="A9KJJ6"/>
<gene>
    <name evidence="9" type="ordered locus">Cphy_3669</name>
</gene>
<dbReference type="Pfam" id="PF00672">
    <property type="entry name" value="HAMP"/>
    <property type="match status" value="1"/>
</dbReference>
<dbReference type="PROSITE" id="PS50111">
    <property type="entry name" value="CHEMOTAXIS_TRANSDUC_2"/>
    <property type="match status" value="1"/>
</dbReference>
<feature type="domain" description="Methyl-accepting transducer" evidence="7">
    <location>
        <begin position="476"/>
        <end position="712"/>
    </location>
</feature>
<dbReference type="GO" id="GO:0007165">
    <property type="term" value="P:signal transduction"/>
    <property type="evidence" value="ECO:0007669"/>
    <property type="project" value="UniProtKB-KW"/>
</dbReference>
<evidence type="ECO:0000256" key="3">
    <source>
        <dbReference type="PROSITE-ProRule" id="PRU00284"/>
    </source>
</evidence>
<feature type="compositionally biased region" description="Basic residues" evidence="5">
    <location>
        <begin position="34"/>
        <end position="44"/>
    </location>
</feature>